<feature type="region of interest" description="Disordered" evidence="1">
    <location>
        <begin position="68"/>
        <end position="90"/>
    </location>
</feature>
<evidence type="ECO:0000313" key="2">
    <source>
        <dbReference type="EMBL" id="RDX52723.1"/>
    </source>
</evidence>
<dbReference type="EMBL" id="KZ857389">
    <property type="protein sequence ID" value="RDX52723.1"/>
    <property type="molecule type" value="Genomic_DNA"/>
</dbReference>
<gene>
    <name evidence="2" type="ORF">OH76DRAFT_1399982</name>
</gene>
<sequence length="90" mass="9777">MTVPSRHMQGKTSWFPGQSQQWWHVCAAACCPRVCSTAFVDPTSFEPTMSPRTYAKAVLIPAALNKGSLTPRLGEERGGTHSRPVCSQTG</sequence>
<dbReference type="Proteomes" id="UP000256964">
    <property type="component" value="Unassembled WGS sequence"/>
</dbReference>
<evidence type="ECO:0000313" key="3">
    <source>
        <dbReference type="Proteomes" id="UP000256964"/>
    </source>
</evidence>
<name>A0A371DJL6_9APHY</name>
<accession>A0A371DJL6</accession>
<dbReference type="AlphaFoldDB" id="A0A371DJL6"/>
<proteinExistence type="predicted"/>
<keyword evidence="3" id="KW-1185">Reference proteome</keyword>
<reference evidence="2 3" key="1">
    <citation type="journal article" date="2018" name="Biotechnol. Biofuels">
        <title>Integrative visual omics of the white-rot fungus Polyporus brumalis exposes the biotechnological potential of its oxidative enzymes for delignifying raw plant biomass.</title>
        <authorList>
            <person name="Miyauchi S."/>
            <person name="Rancon A."/>
            <person name="Drula E."/>
            <person name="Hage H."/>
            <person name="Chaduli D."/>
            <person name="Favel A."/>
            <person name="Grisel S."/>
            <person name="Henrissat B."/>
            <person name="Herpoel-Gimbert I."/>
            <person name="Ruiz-Duenas F.J."/>
            <person name="Chevret D."/>
            <person name="Hainaut M."/>
            <person name="Lin J."/>
            <person name="Wang M."/>
            <person name="Pangilinan J."/>
            <person name="Lipzen A."/>
            <person name="Lesage-Meessen L."/>
            <person name="Navarro D."/>
            <person name="Riley R."/>
            <person name="Grigoriev I.V."/>
            <person name="Zhou S."/>
            <person name="Raouche S."/>
            <person name="Rosso M.N."/>
        </authorList>
    </citation>
    <scope>NUCLEOTIDE SEQUENCE [LARGE SCALE GENOMIC DNA]</scope>
    <source>
        <strain evidence="2 3">BRFM 1820</strain>
    </source>
</reference>
<evidence type="ECO:0000256" key="1">
    <source>
        <dbReference type="SAM" id="MobiDB-lite"/>
    </source>
</evidence>
<protein>
    <submittedName>
        <fullName evidence="2">Uncharacterized protein</fullName>
    </submittedName>
</protein>
<organism evidence="2 3">
    <name type="scientific">Lentinus brumalis</name>
    <dbReference type="NCBI Taxonomy" id="2498619"/>
    <lineage>
        <taxon>Eukaryota</taxon>
        <taxon>Fungi</taxon>
        <taxon>Dikarya</taxon>
        <taxon>Basidiomycota</taxon>
        <taxon>Agaricomycotina</taxon>
        <taxon>Agaricomycetes</taxon>
        <taxon>Polyporales</taxon>
        <taxon>Polyporaceae</taxon>
        <taxon>Lentinus</taxon>
    </lineage>
</organism>